<protein>
    <submittedName>
        <fullName evidence="2">Uncharacterized protein</fullName>
    </submittedName>
</protein>
<accession>A0AAV1S5E7</accession>
<gene>
    <name evidence="2" type="ORF">DCAF_LOCUS19217</name>
</gene>
<evidence type="ECO:0000256" key="1">
    <source>
        <dbReference type="SAM" id="MobiDB-lite"/>
    </source>
</evidence>
<dbReference type="AlphaFoldDB" id="A0AAV1S5E7"/>
<evidence type="ECO:0000313" key="3">
    <source>
        <dbReference type="Proteomes" id="UP001314170"/>
    </source>
</evidence>
<keyword evidence="3" id="KW-1185">Reference proteome</keyword>
<sequence>MAGGLKREVKSAGKAVGFGMVITVLPFTAEANIAQSTSNSIFLKRDSHGNGPGGSLLQAATLPASYDD</sequence>
<reference evidence="2 3" key="1">
    <citation type="submission" date="2024-01" db="EMBL/GenBank/DDBJ databases">
        <authorList>
            <person name="Waweru B."/>
        </authorList>
    </citation>
    <scope>NUCLEOTIDE SEQUENCE [LARGE SCALE GENOMIC DNA]</scope>
</reference>
<evidence type="ECO:0000313" key="2">
    <source>
        <dbReference type="EMBL" id="CAK7346540.1"/>
    </source>
</evidence>
<dbReference type="EMBL" id="CAWUPB010001173">
    <property type="protein sequence ID" value="CAK7346540.1"/>
    <property type="molecule type" value="Genomic_DNA"/>
</dbReference>
<dbReference type="Proteomes" id="UP001314170">
    <property type="component" value="Unassembled WGS sequence"/>
</dbReference>
<feature type="region of interest" description="Disordered" evidence="1">
    <location>
        <begin position="45"/>
        <end position="68"/>
    </location>
</feature>
<name>A0AAV1S5E7_9ROSI</name>
<organism evidence="2 3">
    <name type="scientific">Dovyalis caffra</name>
    <dbReference type="NCBI Taxonomy" id="77055"/>
    <lineage>
        <taxon>Eukaryota</taxon>
        <taxon>Viridiplantae</taxon>
        <taxon>Streptophyta</taxon>
        <taxon>Embryophyta</taxon>
        <taxon>Tracheophyta</taxon>
        <taxon>Spermatophyta</taxon>
        <taxon>Magnoliopsida</taxon>
        <taxon>eudicotyledons</taxon>
        <taxon>Gunneridae</taxon>
        <taxon>Pentapetalae</taxon>
        <taxon>rosids</taxon>
        <taxon>fabids</taxon>
        <taxon>Malpighiales</taxon>
        <taxon>Salicaceae</taxon>
        <taxon>Flacourtieae</taxon>
        <taxon>Dovyalis</taxon>
    </lineage>
</organism>
<proteinExistence type="predicted"/>
<comment type="caution">
    <text evidence="2">The sequence shown here is derived from an EMBL/GenBank/DDBJ whole genome shotgun (WGS) entry which is preliminary data.</text>
</comment>